<dbReference type="InterPro" id="IPR006141">
    <property type="entry name" value="Intein_N"/>
</dbReference>
<organism evidence="5 6">
    <name type="scientific">Pararhodobacter zhoushanensis</name>
    <dbReference type="NCBI Taxonomy" id="2479545"/>
    <lineage>
        <taxon>Bacteria</taxon>
        <taxon>Pseudomonadati</taxon>
        <taxon>Pseudomonadota</taxon>
        <taxon>Alphaproteobacteria</taxon>
        <taxon>Rhodobacterales</taxon>
        <taxon>Paracoccaceae</taxon>
        <taxon>Pararhodobacter</taxon>
    </lineage>
</organism>
<dbReference type="PANTHER" id="PTHR38340">
    <property type="entry name" value="S-LAYER PROTEIN"/>
    <property type="match status" value="1"/>
</dbReference>
<evidence type="ECO:0000313" key="6">
    <source>
        <dbReference type="Proteomes" id="UP001208938"/>
    </source>
</evidence>
<comment type="subcellular location">
    <subcellularLocation>
        <location evidence="1">Secreted</location>
    </subcellularLocation>
</comment>
<dbReference type="Pfam" id="PF13403">
    <property type="entry name" value="Hint_2"/>
    <property type="match status" value="1"/>
</dbReference>
<gene>
    <name evidence="5" type="ORF">OKW52_16630</name>
</gene>
<dbReference type="InterPro" id="IPR011049">
    <property type="entry name" value="Serralysin-like_metalloprot_C"/>
</dbReference>
<dbReference type="Gene3D" id="2.170.16.10">
    <property type="entry name" value="Hedgehog/Intein (Hint) domain"/>
    <property type="match status" value="1"/>
</dbReference>
<evidence type="ECO:0000259" key="4">
    <source>
        <dbReference type="Pfam" id="PF13403"/>
    </source>
</evidence>
<comment type="caution">
    <text evidence="5">The sequence shown here is derived from an EMBL/GenBank/DDBJ whole genome shotgun (WGS) entry which is preliminary data.</text>
</comment>
<name>A0ABT3H1Z7_9RHOB</name>
<dbReference type="EMBL" id="JAPDFL010000001">
    <property type="protein sequence ID" value="MCW1933837.1"/>
    <property type="molecule type" value="Genomic_DNA"/>
</dbReference>
<feature type="region of interest" description="Disordered" evidence="3">
    <location>
        <begin position="129"/>
        <end position="163"/>
    </location>
</feature>
<dbReference type="InterPro" id="IPR036844">
    <property type="entry name" value="Hint_dom_sf"/>
</dbReference>
<accession>A0ABT3H1Z7</accession>
<dbReference type="PRINTS" id="PR00313">
    <property type="entry name" value="CABNDNGRPT"/>
</dbReference>
<feature type="region of interest" description="Disordered" evidence="3">
    <location>
        <begin position="1"/>
        <end position="69"/>
    </location>
</feature>
<reference evidence="5 6" key="1">
    <citation type="submission" date="2022-10" db="EMBL/GenBank/DDBJ databases">
        <title>Pararhodobacter sp. nov., isolated from marine algae.</title>
        <authorList>
            <person name="Choi B.J."/>
            <person name="Kim J.M."/>
            <person name="Lee J.K."/>
            <person name="Choi D.G."/>
            <person name="Jeon C.O."/>
        </authorList>
    </citation>
    <scope>NUCLEOTIDE SEQUENCE [LARGE SCALE GENOMIC DNA]</scope>
    <source>
        <strain evidence="5 6">ZQ420</strain>
    </source>
</reference>
<keyword evidence="2" id="KW-0964">Secreted</keyword>
<dbReference type="InterPro" id="IPR001343">
    <property type="entry name" value="Hemolysn_Ca-bd"/>
</dbReference>
<dbReference type="SUPFAM" id="SSF51294">
    <property type="entry name" value="Hedgehog/intein (Hint) domain"/>
    <property type="match status" value="1"/>
</dbReference>
<dbReference type="Proteomes" id="UP001208938">
    <property type="component" value="Unassembled WGS sequence"/>
</dbReference>
<dbReference type="PANTHER" id="PTHR38340:SF1">
    <property type="entry name" value="S-LAYER PROTEIN"/>
    <property type="match status" value="1"/>
</dbReference>
<feature type="compositionally biased region" description="Low complexity" evidence="3">
    <location>
        <begin position="1"/>
        <end position="13"/>
    </location>
</feature>
<dbReference type="PROSITE" id="PS00330">
    <property type="entry name" value="HEMOLYSIN_CALCIUM"/>
    <property type="match status" value="2"/>
</dbReference>
<protein>
    <submittedName>
        <fullName evidence="5">Hint domain-containing protein</fullName>
    </submittedName>
</protein>
<evidence type="ECO:0000256" key="2">
    <source>
        <dbReference type="ARBA" id="ARBA00022525"/>
    </source>
</evidence>
<dbReference type="SUPFAM" id="SSF51120">
    <property type="entry name" value="beta-Roll"/>
    <property type="match status" value="1"/>
</dbReference>
<dbReference type="Gene3D" id="2.150.10.10">
    <property type="entry name" value="Serralysin-like metalloprotease, C-terminal"/>
    <property type="match status" value="2"/>
</dbReference>
<dbReference type="InterPro" id="IPR018511">
    <property type="entry name" value="Hemolysin-typ_Ca-bd_CS"/>
</dbReference>
<evidence type="ECO:0000256" key="3">
    <source>
        <dbReference type="SAM" id="MobiDB-lite"/>
    </source>
</evidence>
<evidence type="ECO:0000256" key="1">
    <source>
        <dbReference type="ARBA" id="ARBA00004613"/>
    </source>
</evidence>
<keyword evidence="6" id="KW-1185">Reference proteome</keyword>
<evidence type="ECO:0000313" key="5">
    <source>
        <dbReference type="EMBL" id="MCW1933837.1"/>
    </source>
</evidence>
<dbReference type="PROSITE" id="PS50817">
    <property type="entry name" value="INTEIN_N_TER"/>
    <property type="match status" value="1"/>
</dbReference>
<dbReference type="InterPro" id="IPR028992">
    <property type="entry name" value="Hedgehog/Intein_dom"/>
</dbReference>
<feature type="domain" description="Hedgehog/Intein (Hint)" evidence="4">
    <location>
        <begin position="311"/>
        <end position="456"/>
    </location>
</feature>
<dbReference type="RefSeq" id="WP_264506708.1">
    <property type="nucleotide sequence ID" value="NZ_JAPDFL010000001.1"/>
</dbReference>
<sequence length="505" mass="52474">MPPINNPQNPTPQAAGVVDGTDAGEVIRSGYVDGEGDAFDENGSVVDAGGGNDTVYGSYSPDTIDGGDGDDWVFGGDDNDSLSGGLGADTLWGNEGNDTLLGNDGDDKLIGGGGDDLIIGGAGNDLLIGDNNPGDSGGREPTDPAEPTYGNDTLVTDTGDDTAHGGSGDDVFQVFDDFGNHEIVGGETGETALGDKLDLTQVTEGVNVAYSGDEEGTIDRAGAQINFSEIERNLLGTGDDNVEVITSTTGFVHGGSGFDTLVLPDPAPGDPAPVVTVTSEIDNGDGTTSKTGYVDFPDGSRMDFESFEEIICFTPGTLIDTTRGRVAVEDLVIGDKVLTRDHGYQDLTWTGRRDLTQAELASCPSAAPIRIKAGALGRDLPERDLTVSPRHRMLVTGARAELMFGEREVLVAAADLLGLPGVEQVTEGAVSYIHVMCEAHQIIRAEGSWTESFQPAEAVINALESETRAELLGLFPELATQAGRDSFTAARPVLTGAEAKTLFAA</sequence>
<proteinExistence type="predicted"/>
<dbReference type="InterPro" id="IPR050557">
    <property type="entry name" value="RTX_toxin/Mannuronan_C5-epim"/>
</dbReference>
<dbReference type="Pfam" id="PF00353">
    <property type="entry name" value="HemolysinCabind"/>
    <property type="match status" value="2"/>
</dbReference>